<evidence type="ECO:0000313" key="9">
    <source>
        <dbReference type="Proteomes" id="UP001054945"/>
    </source>
</evidence>
<dbReference type="Gene3D" id="2.10.25.10">
    <property type="entry name" value="Laminin"/>
    <property type="match status" value="1"/>
</dbReference>
<dbReference type="Proteomes" id="UP001054945">
    <property type="component" value="Unassembled WGS sequence"/>
</dbReference>
<evidence type="ECO:0000256" key="2">
    <source>
        <dbReference type="ARBA" id="ARBA00022729"/>
    </source>
</evidence>
<dbReference type="GO" id="GO:0048056">
    <property type="term" value="P:R3/R4 cell differentiation"/>
    <property type="evidence" value="ECO:0007669"/>
    <property type="project" value="UniProtKB-ARBA"/>
</dbReference>
<dbReference type="PROSITE" id="PS00022">
    <property type="entry name" value="EGF_1"/>
    <property type="match status" value="1"/>
</dbReference>
<dbReference type="CDD" id="cd00054">
    <property type="entry name" value="EGF_CA"/>
    <property type="match status" value="1"/>
</dbReference>
<keyword evidence="2" id="KW-0732">Signal</keyword>
<dbReference type="SMART" id="SM00181">
    <property type="entry name" value="EGF"/>
    <property type="match status" value="1"/>
</dbReference>
<comment type="caution">
    <text evidence="6">Lacks conserved residue(s) required for the propagation of feature annotation.</text>
</comment>
<dbReference type="GO" id="GO:0050769">
    <property type="term" value="P:positive regulation of neurogenesis"/>
    <property type="evidence" value="ECO:0007669"/>
    <property type="project" value="UniProtKB-ARBA"/>
</dbReference>
<keyword evidence="3" id="KW-0677">Repeat</keyword>
<dbReference type="EMBL" id="BPLR01005297">
    <property type="protein sequence ID" value="GIY01304.1"/>
    <property type="molecule type" value="Genomic_DNA"/>
</dbReference>
<evidence type="ECO:0000256" key="1">
    <source>
        <dbReference type="ARBA" id="ARBA00022536"/>
    </source>
</evidence>
<keyword evidence="5" id="KW-0325">Glycoprotein</keyword>
<feature type="disulfide bond" evidence="6">
    <location>
        <begin position="148"/>
        <end position="157"/>
    </location>
</feature>
<reference evidence="8 9" key="1">
    <citation type="submission" date="2021-06" db="EMBL/GenBank/DDBJ databases">
        <title>Caerostris extrusa draft genome.</title>
        <authorList>
            <person name="Kono N."/>
            <person name="Arakawa K."/>
        </authorList>
    </citation>
    <scope>NUCLEOTIDE SEQUENCE [LARGE SCALE GENOMIC DNA]</scope>
</reference>
<evidence type="ECO:0000256" key="6">
    <source>
        <dbReference type="PROSITE-ProRule" id="PRU00076"/>
    </source>
</evidence>
<accession>A0AAV4PYL0</accession>
<dbReference type="GO" id="GO:0016318">
    <property type="term" value="P:ommatidial rotation"/>
    <property type="evidence" value="ECO:0007669"/>
    <property type="project" value="UniProtKB-ARBA"/>
</dbReference>
<evidence type="ECO:0000256" key="5">
    <source>
        <dbReference type="ARBA" id="ARBA00023180"/>
    </source>
</evidence>
<protein>
    <recommendedName>
        <fullName evidence="7">EGF-like domain-containing protein</fullName>
    </recommendedName>
</protein>
<evidence type="ECO:0000259" key="7">
    <source>
        <dbReference type="PROSITE" id="PS50026"/>
    </source>
</evidence>
<gene>
    <name evidence="8" type="primary">kcp</name>
    <name evidence="8" type="ORF">CEXT_250971</name>
</gene>
<dbReference type="SUPFAM" id="SSF57196">
    <property type="entry name" value="EGF/Laminin"/>
    <property type="match status" value="1"/>
</dbReference>
<keyword evidence="9" id="KW-1185">Reference proteome</keyword>
<evidence type="ECO:0000313" key="8">
    <source>
        <dbReference type="EMBL" id="GIY01304.1"/>
    </source>
</evidence>
<sequence length="202" mass="22673">MYVASMQEDKDLSLLSVKSQRVASGWDSCVKRLASMLAKFFRLVSPEFLSPHCPLSIDMKTELCDQFCFPADMFLPTESDPMSENSPCSRNQVSIPICDEMTPSKMPLLYFCPLQNIFVFCSPNPCKNGGTCKSSEWPLLPHLVSCECPPGFEGEYCEDKSTQRCSIPLNKGKDCGPPENVGISMFKIKNVILCLPWLFRKC</sequence>
<keyword evidence="1 6" id="KW-0245">EGF-like domain</keyword>
<dbReference type="PROSITE" id="PS01186">
    <property type="entry name" value="EGF_2"/>
    <property type="match status" value="1"/>
</dbReference>
<comment type="caution">
    <text evidence="8">The sequence shown here is derived from an EMBL/GenBank/DDBJ whole genome shotgun (WGS) entry which is preliminary data.</text>
</comment>
<keyword evidence="4 6" id="KW-1015">Disulfide bond</keyword>
<dbReference type="InterPro" id="IPR000742">
    <property type="entry name" value="EGF"/>
</dbReference>
<dbReference type="FunFam" id="2.10.25.10:FF:000012">
    <property type="entry name" value="Delta-like protein"/>
    <property type="match status" value="1"/>
</dbReference>
<evidence type="ECO:0000256" key="3">
    <source>
        <dbReference type="ARBA" id="ARBA00022737"/>
    </source>
</evidence>
<evidence type="ECO:0000256" key="4">
    <source>
        <dbReference type="ARBA" id="ARBA00023157"/>
    </source>
</evidence>
<proteinExistence type="predicted"/>
<organism evidence="8 9">
    <name type="scientific">Caerostris extrusa</name>
    <name type="common">Bark spider</name>
    <name type="synonym">Caerostris bankana</name>
    <dbReference type="NCBI Taxonomy" id="172846"/>
    <lineage>
        <taxon>Eukaryota</taxon>
        <taxon>Metazoa</taxon>
        <taxon>Ecdysozoa</taxon>
        <taxon>Arthropoda</taxon>
        <taxon>Chelicerata</taxon>
        <taxon>Arachnida</taxon>
        <taxon>Araneae</taxon>
        <taxon>Araneomorphae</taxon>
        <taxon>Entelegynae</taxon>
        <taxon>Araneoidea</taxon>
        <taxon>Araneidae</taxon>
        <taxon>Caerostris</taxon>
    </lineage>
</organism>
<name>A0AAV4PYL0_CAEEX</name>
<dbReference type="AlphaFoldDB" id="A0AAV4PYL0"/>
<dbReference type="PROSITE" id="PS50026">
    <property type="entry name" value="EGF_3"/>
    <property type="match status" value="1"/>
</dbReference>
<feature type="domain" description="EGF-like" evidence="7">
    <location>
        <begin position="117"/>
        <end position="158"/>
    </location>
</feature>
<dbReference type="Pfam" id="PF00008">
    <property type="entry name" value="EGF"/>
    <property type="match status" value="1"/>
</dbReference>